<dbReference type="Pfam" id="PF01782">
    <property type="entry name" value="RimM"/>
    <property type="match status" value="1"/>
</dbReference>
<protein>
    <recommendedName>
        <fullName evidence="5">Ribosome maturation factor RimM</fullName>
    </recommendedName>
</protein>
<dbReference type="Gene3D" id="2.40.30.60">
    <property type="entry name" value="RimM"/>
    <property type="match status" value="1"/>
</dbReference>
<comment type="caution">
    <text evidence="8">The sequence shown here is derived from an EMBL/GenBank/DDBJ whole genome shotgun (WGS) entry which is preliminary data.</text>
</comment>
<reference evidence="9" key="1">
    <citation type="journal article" date="2019" name="Int. J. Syst. Evol. Microbiol.">
        <title>The Global Catalogue of Microorganisms (GCM) 10K type strain sequencing project: providing services to taxonomists for standard genome sequencing and annotation.</title>
        <authorList>
            <consortium name="The Broad Institute Genomics Platform"/>
            <consortium name="The Broad Institute Genome Sequencing Center for Infectious Disease"/>
            <person name="Wu L."/>
            <person name="Ma J."/>
        </authorList>
    </citation>
    <scope>NUCLEOTIDE SEQUENCE [LARGE SCALE GENOMIC DNA]</scope>
    <source>
        <strain evidence="9">CCM 7282</strain>
    </source>
</reference>
<keyword evidence="3 5" id="KW-0698">rRNA processing</keyword>
<evidence type="ECO:0000313" key="8">
    <source>
        <dbReference type="EMBL" id="GGC90558.1"/>
    </source>
</evidence>
<evidence type="ECO:0000256" key="5">
    <source>
        <dbReference type="HAMAP-Rule" id="MF_00014"/>
    </source>
</evidence>
<dbReference type="PANTHER" id="PTHR33692">
    <property type="entry name" value="RIBOSOME MATURATION FACTOR RIMM"/>
    <property type="match status" value="1"/>
</dbReference>
<comment type="subunit">
    <text evidence="5">Binds ribosomal protein uS19.</text>
</comment>
<dbReference type="InterPro" id="IPR036976">
    <property type="entry name" value="RimM_N_sf"/>
</dbReference>
<dbReference type="Gene3D" id="2.30.30.240">
    <property type="entry name" value="PRC-barrel domain"/>
    <property type="match status" value="1"/>
</dbReference>
<dbReference type="Proteomes" id="UP000619534">
    <property type="component" value="Unassembled WGS sequence"/>
</dbReference>
<dbReference type="PANTHER" id="PTHR33692:SF1">
    <property type="entry name" value="RIBOSOME MATURATION FACTOR RIMM"/>
    <property type="match status" value="1"/>
</dbReference>
<proteinExistence type="inferred from homology"/>
<dbReference type="InterPro" id="IPR027275">
    <property type="entry name" value="PRC-brl_dom"/>
</dbReference>
<dbReference type="EMBL" id="BMCJ01000003">
    <property type="protein sequence ID" value="GGC90558.1"/>
    <property type="molecule type" value="Genomic_DNA"/>
</dbReference>
<gene>
    <name evidence="5 8" type="primary">rimM</name>
    <name evidence="8" type="ORF">GCM10007216_21680</name>
</gene>
<dbReference type="NCBIfam" id="TIGR02273">
    <property type="entry name" value="16S_RimM"/>
    <property type="match status" value="1"/>
</dbReference>
<comment type="function">
    <text evidence="5">An accessory protein needed during the final step in the assembly of 30S ribosomal subunit, possibly for assembly of the head region. Essential for efficient processing of 16S rRNA. May be needed both before and after RbfA during the maturation of 16S rRNA. It has affinity for free ribosomal 30S subunits but not for 70S ribosomes.</text>
</comment>
<evidence type="ECO:0000256" key="2">
    <source>
        <dbReference type="ARBA" id="ARBA00022517"/>
    </source>
</evidence>
<dbReference type="SUPFAM" id="SSF50346">
    <property type="entry name" value="PRC-barrel domain"/>
    <property type="match status" value="1"/>
</dbReference>
<sequence length="171" mass="19385">MELQMYNVGKIVNTHGIKGEVKVIRITDFDDRFQPGAPLYWVKDGGKPEKLIVSGHREHKGFDLITFEGLPTINDVERLKGGILQIREEQLSDLEEGEYYFHEIIGCRVFHVDGTELGEVKEILTPGANDVWVVEREGKSDVLIPYIDDVVKQVDIEEGRIVIDPIEGLLD</sequence>
<evidence type="ECO:0000256" key="3">
    <source>
        <dbReference type="ARBA" id="ARBA00022552"/>
    </source>
</evidence>
<dbReference type="InterPro" id="IPR011961">
    <property type="entry name" value="RimM"/>
</dbReference>
<dbReference type="InterPro" id="IPR009000">
    <property type="entry name" value="Transl_B-barrel_sf"/>
</dbReference>
<evidence type="ECO:0000256" key="4">
    <source>
        <dbReference type="ARBA" id="ARBA00023186"/>
    </source>
</evidence>
<evidence type="ECO:0000259" key="6">
    <source>
        <dbReference type="Pfam" id="PF01782"/>
    </source>
</evidence>
<comment type="subcellular location">
    <subcellularLocation>
        <location evidence="5">Cytoplasm</location>
    </subcellularLocation>
</comment>
<accession>A0ABQ1P7T2</accession>
<keyword evidence="4 5" id="KW-0143">Chaperone</keyword>
<feature type="domain" description="PRC-barrel" evidence="7">
    <location>
        <begin position="96"/>
        <end position="170"/>
    </location>
</feature>
<evidence type="ECO:0000259" key="7">
    <source>
        <dbReference type="Pfam" id="PF05239"/>
    </source>
</evidence>
<evidence type="ECO:0000313" key="9">
    <source>
        <dbReference type="Proteomes" id="UP000619534"/>
    </source>
</evidence>
<dbReference type="SUPFAM" id="SSF50447">
    <property type="entry name" value="Translation proteins"/>
    <property type="match status" value="1"/>
</dbReference>
<name>A0ABQ1P7T2_9BACI</name>
<comment type="similarity">
    <text evidence="5">Belongs to the RimM family.</text>
</comment>
<keyword evidence="1 5" id="KW-0963">Cytoplasm</keyword>
<keyword evidence="2 5" id="KW-0690">Ribosome biogenesis</keyword>
<dbReference type="InterPro" id="IPR011033">
    <property type="entry name" value="PRC_barrel-like_sf"/>
</dbReference>
<comment type="domain">
    <text evidence="5">The PRC barrel domain binds ribosomal protein uS19.</text>
</comment>
<dbReference type="Pfam" id="PF05239">
    <property type="entry name" value="PRC"/>
    <property type="match status" value="1"/>
</dbReference>
<feature type="domain" description="RimM N-terminal" evidence="6">
    <location>
        <begin position="8"/>
        <end position="90"/>
    </location>
</feature>
<organism evidence="8 9">
    <name type="scientific">Thalassobacillus devorans</name>
    <dbReference type="NCBI Taxonomy" id="279813"/>
    <lineage>
        <taxon>Bacteria</taxon>
        <taxon>Bacillati</taxon>
        <taxon>Bacillota</taxon>
        <taxon>Bacilli</taxon>
        <taxon>Bacillales</taxon>
        <taxon>Bacillaceae</taxon>
        <taxon>Thalassobacillus</taxon>
    </lineage>
</organism>
<dbReference type="HAMAP" id="MF_00014">
    <property type="entry name" value="Ribosome_mat_RimM"/>
    <property type="match status" value="1"/>
</dbReference>
<keyword evidence="9" id="KW-1185">Reference proteome</keyword>
<evidence type="ECO:0000256" key="1">
    <source>
        <dbReference type="ARBA" id="ARBA00022490"/>
    </source>
</evidence>
<dbReference type="RefSeq" id="WP_062445815.1">
    <property type="nucleotide sequence ID" value="NZ_BMCJ01000003.1"/>
</dbReference>
<dbReference type="InterPro" id="IPR002676">
    <property type="entry name" value="RimM_N"/>
</dbReference>